<proteinExistence type="predicted"/>
<reference evidence="2 3" key="1">
    <citation type="submission" date="2020-02" db="EMBL/GenBank/DDBJ databases">
        <title>Whole-genome analyses of novel actinobacteria.</title>
        <authorList>
            <person name="Sahin N."/>
        </authorList>
    </citation>
    <scope>NUCLEOTIDE SEQUENCE [LARGE SCALE GENOMIC DNA]</scope>
    <source>
        <strain evidence="2 3">A7024</strain>
    </source>
</reference>
<keyword evidence="1" id="KW-1133">Transmembrane helix</keyword>
<feature type="non-terminal residue" evidence="2">
    <location>
        <position position="77"/>
    </location>
</feature>
<evidence type="ECO:0000313" key="2">
    <source>
        <dbReference type="EMBL" id="NGN69573.1"/>
    </source>
</evidence>
<feature type="transmembrane region" description="Helical" evidence="1">
    <location>
        <begin position="29"/>
        <end position="54"/>
    </location>
</feature>
<dbReference type="AlphaFoldDB" id="A0A6G4UBQ2"/>
<dbReference type="Proteomes" id="UP000481583">
    <property type="component" value="Unassembled WGS sequence"/>
</dbReference>
<sequence length="77" mass="7490">MASVVRAAPAVRELSAAEHRALVRTLRGAWPALPALLCGSAAVCAAAVAVVLLAPGVTPVSVLLAAVLVTPAVAGLA</sequence>
<keyword evidence="1" id="KW-0812">Transmembrane</keyword>
<evidence type="ECO:0000256" key="1">
    <source>
        <dbReference type="SAM" id="Phobius"/>
    </source>
</evidence>
<evidence type="ECO:0000313" key="3">
    <source>
        <dbReference type="Proteomes" id="UP000481583"/>
    </source>
</evidence>
<organism evidence="2 3">
    <name type="scientific">Streptomyces coryli</name>
    <dbReference type="NCBI Taxonomy" id="1128680"/>
    <lineage>
        <taxon>Bacteria</taxon>
        <taxon>Bacillati</taxon>
        <taxon>Actinomycetota</taxon>
        <taxon>Actinomycetes</taxon>
        <taxon>Kitasatosporales</taxon>
        <taxon>Streptomycetaceae</taxon>
        <taxon>Streptomyces</taxon>
    </lineage>
</organism>
<protein>
    <submittedName>
        <fullName evidence="2">Uncharacterized protein</fullName>
    </submittedName>
</protein>
<keyword evidence="3" id="KW-1185">Reference proteome</keyword>
<dbReference type="EMBL" id="JAAKZV010000311">
    <property type="protein sequence ID" value="NGN69573.1"/>
    <property type="molecule type" value="Genomic_DNA"/>
</dbReference>
<name>A0A6G4UBQ2_9ACTN</name>
<comment type="caution">
    <text evidence="2">The sequence shown here is derived from an EMBL/GenBank/DDBJ whole genome shotgun (WGS) entry which is preliminary data.</text>
</comment>
<feature type="transmembrane region" description="Helical" evidence="1">
    <location>
        <begin position="60"/>
        <end position="76"/>
    </location>
</feature>
<gene>
    <name evidence="2" type="ORF">G5C51_37515</name>
</gene>
<keyword evidence="1" id="KW-0472">Membrane</keyword>
<accession>A0A6G4UBQ2</accession>